<organism evidence="1">
    <name type="scientific">Cacopsylla melanoneura</name>
    <dbReference type="NCBI Taxonomy" id="428564"/>
    <lineage>
        <taxon>Eukaryota</taxon>
        <taxon>Metazoa</taxon>
        <taxon>Ecdysozoa</taxon>
        <taxon>Arthropoda</taxon>
        <taxon>Hexapoda</taxon>
        <taxon>Insecta</taxon>
        <taxon>Pterygota</taxon>
        <taxon>Neoptera</taxon>
        <taxon>Paraneoptera</taxon>
        <taxon>Hemiptera</taxon>
        <taxon>Sternorrhyncha</taxon>
        <taxon>Psylloidea</taxon>
        <taxon>Psyllidae</taxon>
        <taxon>Psyllinae</taxon>
        <taxon>Cacopsylla</taxon>
    </lineage>
</organism>
<dbReference type="EMBL" id="HBUF01226005">
    <property type="protein sequence ID" value="CAG6671404.1"/>
    <property type="molecule type" value="Transcribed_RNA"/>
</dbReference>
<sequence length="99" mass="11512">MKNMYLLVCFIYTLTTKRKRKLGGKKKVFLITIWTMGPVTHFCNPNFICISHSLLENIGLKKLPKPNYKKTFVIERERVVEGHSLFDSCIRFGPAIYSV</sequence>
<proteinExistence type="predicted"/>
<name>A0A8D9AL72_9HEMI</name>
<protein>
    <submittedName>
        <fullName evidence="1">Uncharacterized protein</fullName>
    </submittedName>
</protein>
<evidence type="ECO:0000313" key="1">
    <source>
        <dbReference type="EMBL" id="CAG6766975.1"/>
    </source>
</evidence>
<dbReference type="EMBL" id="HBUF01572017">
    <property type="protein sequence ID" value="CAG6766975.1"/>
    <property type="molecule type" value="Transcribed_RNA"/>
</dbReference>
<dbReference type="AlphaFoldDB" id="A0A8D9AL72"/>
<accession>A0A8D9AL72</accession>
<reference evidence="1" key="1">
    <citation type="submission" date="2021-05" db="EMBL/GenBank/DDBJ databases">
        <authorList>
            <person name="Alioto T."/>
            <person name="Alioto T."/>
            <person name="Gomez Garrido J."/>
        </authorList>
    </citation>
    <scope>NUCLEOTIDE SEQUENCE</scope>
</reference>